<evidence type="ECO:0000256" key="2">
    <source>
        <dbReference type="SAM" id="MobiDB-lite"/>
    </source>
</evidence>
<dbReference type="PANTHER" id="PTHR47534:SF3">
    <property type="entry name" value="ALCOHOL DEHYDROGENASE-LIKE C-TERMINAL DOMAIN-CONTAINING PROTEIN"/>
    <property type="match status" value="1"/>
</dbReference>
<dbReference type="InterPro" id="IPR036291">
    <property type="entry name" value="NAD(P)-bd_dom_sf"/>
</dbReference>
<dbReference type="Pfam" id="PF00106">
    <property type="entry name" value="adh_short"/>
    <property type="match status" value="1"/>
</dbReference>
<dbReference type="Proteomes" id="UP000799777">
    <property type="component" value="Unassembled WGS sequence"/>
</dbReference>
<dbReference type="SUPFAM" id="SSF51735">
    <property type="entry name" value="NAD(P)-binding Rossmann-fold domains"/>
    <property type="match status" value="1"/>
</dbReference>
<dbReference type="EMBL" id="ML978219">
    <property type="protein sequence ID" value="KAF2027969.1"/>
    <property type="molecule type" value="Genomic_DNA"/>
</dbReference>
<dbReference type="Gene3D" id="3.40.50.720">
    <property type="entry name" value="NAD(P)-binding Rossmann-like Domain"/>
    <property type="match status" value="1"/>
</dbReference>
<comment type="caution">
    <text evidence="3">The sequence shown here is derived from an EMBL/GenBank/DDBJ whole genome shotgun (WGS) entry which is preliminary data.</text>
</comment>
<name>A0A9P4H687_9PLEO</name>
<evidence type="ECO:0000256" key="1">
    <source>
        <dbReference type="ARBA" id="ARBA00023002"/>
    </source>
</evidence>
<dbReference type="GO" id="GO:0016491">
    <property type="term" value="F:oxidoreductase activity"/>
    <property type="evidence" value="ECO:0007669"/>
    <property type="project" value="UniProtKB-KW"/>
</dbReference>
<gene>
    <name evidence="3" type="ORF">EK21DRAFT_70762</name>
</gene>
<proteinExistence type="predicted"/>
<organism evidence="3 4">
    <name type="scientific">Setomelanomma holmii</name>
    <dbReference type="NCBI Taxonomy" id="210430"/>
    <lineage>
        <taxon>Eukaryota</taxon>
        <taxon>Fungi</taxon>
        <taxon>Dikarya</taxon>
        <taxon>Ascomycota</taxon>
        <taxon>Pezizomycotina</taxon>
        <taxon>Dothideomycetes</taxon>
        <taxon>Pleosporomycetidae</taxon>
        <taxon>Pleosporales</taxon>
        <taxon>Pleosporineae</taxon>
        <taxon>Phaeosphaeriaceae</taxon>
        <taxon>Setomelanomma</taxon>
    </lineage>
</organism>
<reference evidence="3" key="1">
    <citation type="journal article" date="2020" name="Stud. Mycol.">
        <title>101 Dothideomycetes genomes: a test case for predicting lifestyles and emergence of pathogens.</title>
        <authorList>
            <person name="Haridas S."/>
            <person name="Albert R."/>
            <person name="Binder M."/>
            <person name="Bloem J."/>
            <person name="Labutti K."/>
            <person name="Salamov A."/>
            <person name="Andreopoulos B."/>
            <person name="Baker S."/>
            <person name="Barry K."/>
            <person name="Bills G."/>
            <person name="Bluhm B."/>
            <person name="Cannon C."/>
            <person name="Castanera R."/>
            <person name="Culley D."/>
            <person name="Daum C."/>
            <person name="Ezra D."/>
            <person name="Gonzalez J."/>
            <person name="Henrissat B."/>
            <person name="Kuo A."/>
            <person name="Liang C."/>
            <person name="Lipzen A."/>
            <person name="Lutzoni F."/>
            <person name="Magnuson J."/>
            <person name="Mondo S."/>
            <person name="Nolan M."/>
            <person name="Ohm R."/>
            <person name="Pangilinan J."/>
            <person name="Park H.-J."/>
            <person name="Ramirez L."/>
            <person name="Alfaro M."/>
            <person name="Sun H."/>
            <person name="Tritt A."/>
            <person name="Yoshinaga Y."/>
            <person name="Zwiers L.-H."/>
            <person name="Turgeon B."/>
            <person name="Goodwin S."/>
            <person name="Spatafora J."/>
            <person name="Crous P."/>
            <person name="Grigoriev I."/>
        </authorList>
    </citation>
    <scope>NUCLEOTIDE SEQUENCE</scope>
    <source>
        <strain evidence="3">CBS 110217</strain>
    </source>
</reference>
<feature type="compositionally biased region" description="Polar residues" evidence="2">
    <location>
        <begin position="277"/>
        <end position="287"/>
    </location>
</feature>
<dbReference type="OrthoDB" id="2898509at2759"/>
<protein>
    <recommendedName>
        <fullName evidence="5">NAD(P)-binding protein</fullName>
    </recommendedName>
</protein>
<evidence type="ECO:0008006" key="5">
    <source>
        <dbReference type="Google" id="ProtNLM"/>
    </source>
</evidence>
<accession>A0A9P4H687</accession>
<keyword evidence="1" id="KW-0560">Oxidoreductase</keyword>
<keyword evidence="4" id="KW-1185">Reference proteome</keyword>
<feature type="region of interest" description="Disordered" evidence="2">
    <location>
        <begin position="271"/>
        <end position="290"/>
    </location>
</feature>
<dbReference type="InterPro" id="IPR002347">
    <property type="entry name" value="SDR_fam"/>
</dbReference>
<dbReference type="PANTHER" id="PTHR47534">
    <property type="entry name" value="YALI0E05731P"/>
    <property type="match status" value="1"/>
</dbReference>
<dbReference type="AlphaFoldDB" id="A0A9P4H687"/>
<sequence length="346" mass="37144">MVSLEEVVASNSQIATKLPQGSVAVFAGATTGIGEITLKTFVRYAVQPRIYLLARNPASAARVIAECRQINSRGEYDFVKVDLSLIKETDAACAYVTSKENLINIVVLSAGEIKFGKTSEGLNNFLAASTYSRIRVVQNLLPVLSTAGDTTPLARVVNVAGGTHEGDIHTSDIDADDIPFRKLRAHMTSVHAFALESLAEQAPNVSFVHDYPGTVYTDLHKGSGGGFLGLVMRILLELAHFFLARWLFVPIEEAGERHVYLATSGRYRPQTGKASGIDTQDSVALSGSNGGPGSGVYSVGRDCEGPAERAVGVLREMRRNGVKELVWDHVTGKIERINGDSGTVRA</sequence>
<evidence type="ECO:0000313" key="4">
    <source>
        <dbReference type="Proteomes" id="UP000799777"/>
    </source>
</evidence>
<dbReference type="InterPro" id="IPR052228">
    <property type="entry name" value="Sec_Metab_Biosynth_Oxidored"/>
</dbReference>
<evidence type="ECO:0000313" key="3">
    <source>
        <dbReference type="EMBL" id="KAF2027969.1"/>
    </source>
</evidence>